<dbReference type="Pfam" id="PF04194">
    <property type="entry name" value="PDCD2_C"/>
    <property type="match status" value="1"/>
</dbReference>
<protein>
    <submittedName>
        <fullName evidence="2">Programmed cell death protein 2-like</fullName>
    </submittedName>
</protein>
<dbReference type="PANTHER" id="PTHR12298:SF4">
    <property type="entry name" value="PROGRAMMED CELL DEATH PROTEIN 2"/>
    <property type="match status" value="1"/>
</dbReference>
<proteinExistence type="predicted"/>
<sequence>MLYVIGVVPGKETSSAVVANKCGHEPMSWHAGHKIACQQIKVSSPVCGPDKNGTTSLESRKGHGGLKLLFGNKSTWPEFEIIEDQSECNGDKYEDNTLANSLILRNRSDDTMNSLMDSFQGDDDKKSWAHFQERIAKAPEQVLRYYRNSNSKPTWPVLSGRPSKDDIPKCIYCGGSMCCEFQILPQLLYYFGLENEVNSLDWASIVVYACEASCEASLPYKHEYARVQLYSPSACPIV</sequence>
<evidence type="ECO:0000313" key="2">
    <source>
        <dbReference type="EMBL" id="PNX92810.1"/>
    </source>
</evidence>
<dbReference type="STRING" id="57577.A0A2K3MPS0"/>
<evidence type="ECO:0000313" key="3">
    <source>
        <dbReference type="Proteomes" id="UP000236291"/>
    </source>
</evidence>
<reference evidence="2 3" key="1">
    <citation type="journal article" date="2014" name="Am. J. Bot.">
        <title>Genome assembly and annotation for red clover (Trifolium pratense; Fabaceae).</title>
        <authorList>
            <person name="Istvanek J."/>
            <person name="Jaros M."/>
            <person name="Krenek A."/>
            <person name="Repkova J."/>
        </authorList>
    </citation>
    <scope>NUCLEOTIDE SEQUENCE [LARGE SCALE GENOMIC DNA]</scope>
    <source>
        <strain evidence="3">cv. Tatra</strain>
        <tissue evidence="2">Young leaves</tissue>
    </source>
</reference>
<gene>
    <name evidence="2" type="ORF">L195_g015952</name>
</gene>
<organism evidence="2 3">
    <name type="scientific">Trifolium pratense</name>
    <name type="common">Red clover</name>
    <dbReference type="NCBI Taxonomy" id="57577"/>
    <lineage>
        <taxon>Eukaryota</taxon>
        <taxon>Viridiplantae</taxon>
        <taxon>Streptophyta</taxon>
        <taxon>Embryophyta</taxon>
        <taxon>Tracheophyta</taxon>
        <taxon>Spermatophyta</taxon>
        <taxon>Magnoliopsida</taxon>
        <taxon>eudicotyledons</taxon>
        <taxon>Gunneridae</taxon>
        <taxon>Pentapetalae</taxon>
        <taxon>rosids</taxon>
        <taxon>fabids</taxon>
        <taxon>Fabales</taxon>
        <taxon>Fabaceae</taxon>
        <taxon>Papilionoideae</taxon>
        <taxon>50 kb inversion clade</taxon>
        <taxon>NPAAA clade</taxon>
        <taxon>Hologalegina</taxon>
        <taxon>IRL clade</taxon>
        <taxon>Trifolieae</taxon>
        <taxon>Trifolium</taxon>
    </lineage>
</organism>
<evidence type="ECO:0000259" key="1">
    <source>
        <dbReference type="Pfam" id="PF04194"/>
    </source>
</evidence>
<dbReference type="EMBL" id="ASHM01010928">
    <property type="protein sequence ID" value="PNX92810.1"/>
    <property type="molecule type" value="Genomic_DNA"/>
</dbReference>
<name>A0A2K3MPS0_TRIPR</name>
<comment type="caution">
    <text evidence="2">The sequence shown here is derived from an EMBL/GenBank/DDBJ whole genome shotgun (WGS) entry which is preliminary data.</text>
</comment>
<dbReference type="Proteomes" id="UP000236291">
    <property type="component" value="Unassembled WGS sequence"/>
</dbReference>
<dbReference type="PANTHER" id="PTHR12298">
    <property type="entry name" value="PCDC2 PROGRAMMED CELL DEATH PROTEIN 2 -RELATED"/>
    <property type="match status" value="1"/>
</dbReference>
<dbReference type="InterPro" id="IPR007320">
    <property type="entry name" value="PDCD2_C"/>
</dbReference>
<accession>A0A2K3MPS0</accession>
<reference evidence="2 3" key="2">
    <citation type="journal article" date="2017" name="Front. Plant Sci.">
        <title>Gene Classification and Mining of Molecular Markers Useful in Red Clover (Trifolium pratense) Breeding.</title>
        <authorList>
            <person name="Istvanek J."/>
            <person name="Dluhosova J."/>
            <person name="Dluhos P."/>
            <person name="Patkova L."/>
            <person name="Nedelnik J."/>
            <person name="Repkova J."/>
        </authorList>
    </citation>
    <scope>NUCLEOTIDE SEQUENCE [LARGE SCALE GENOMIC DNA]</scope>
    <source>
        <strain evidence="3">cv. Tatra</strain>
        <tissue evidence="2">Young leaves</tissue>
    </source>
</reference>
<feature type="domain" description="Programmed cell death protein 2 C-terminal" evidence="1">
    <location>
        <begin position="126"/>
        <end position="228"/>
    </location>
</feature>
<dbReference type="ExpressionAtlas" id="A0A2K3MPS0">
    <property type="expression patterns" value="baseline"/>
</dbReference>
<dbReference type="GO" id="GO:0005737">
    <property type="term" value="C:cytoplasm"/>
    <property type="evidence" value="ECO:0007669"/>
    <property type="project" value="InterPro"/>
</dbReference>
<dbReference type="AlphaFoldDB" id="A0A2K3MPS0"/>